<dbReference type="AlphaFoldDB" id="A0A4S4K5U9"/>
<dbReference type="InterPro" id="IPR029058">
    <property type="entry name" value="AB_hydrolase_fold"/>
</dbReference>
<sequence>MLKWDMLDIFVKVANERMTLGMEWTGQESFRSQPLRDWRVGDHVAGRTRSAGVLTFATISGAGHMAPYDKPAESLELIKRWLAGEEL</sequence>
<dbReference type="Proteomes" id="UP000309038">
    <property type="component" value="Unassembled WGS sequence"/>
</dbReference>
<comment type="caution">
    <text evidence="6">The sequence shown here is derived from an EMBL/GenBank/DDBJ whole genome shotgun (WGS) entry which is preliminary data.</text>
</comment>
<dbReference type="GO" id="GO:0004185">
    <property type="term" value="F:serine-type carboxypeptidase activity"/>
    <property type="evidence" value="ECO:0007669"/>
    <property type="project" value="InterPro"/>
</dbReference>
<keyword evidence="7" id="KW-1185">Reference proteome</keyword>
<dbReference type="Gene3D" id="3.40.50.1820">
    <property type="entry name" value="alpha/beta hydrolase"/>
    <property type="match status" value="1"/>
</dbReference>
<dbReference type="GO" id="GO:0006508">
    <property type="term" value="P:proteolysis"/>
    <property type="evidence" value="ECO:0007669"/>
    <property type="project" value="UniProtKB-KW"/>
</dbReference>
<accession>A0A4S4K5U9</accession>
<dbReference type="Pfam" id="PF00450">
    <property type="entry name" value="Peptidase_S10"/>
    <property type="match status" value="1"/>
</dbReference>
<name>A0A4S4K5U9_9APHY</name>
<reference evidence="6 7" key="1">
    <citation type="submission" date="2019-02" db="EMBL/GenBank/DDBJ databases">
        <title>Genome sequencing of the rare red list fungi Phlebia centrifuga.</title>
        <authorList>
            <person name="Buettner E."/>
            <person name="Kellner H."/>
        </authorList>
    </citation>
    <scope>NUCLEOTIDE SEQUENCE [LARGE SCALE GENOMIC DNA]</scope>
    <source>
        <strain evidence="6 7">DSM 108282</strain>
    </source>
</reference>
<evidence type="ECO:0000256" key="1">
    <source>
        <dbReference type="ARBA" id="ARBA00009431"/>
    </source>
</evidence>
<dbReference type="InterPro" id="IPR001563">
    <property type="entry name" value="Peptidase_S10"/>
</dbReference>
<keyword evidence="5" id="KW-0325">Glycoprotein</keyword>
<evidence type="ECO:0000256" key="4">
    <source>
        <dbReference type="ARBA" id="ARBA00022801"/>
    </source>
</evidence>
<evidence type="ECO:0000313" key="7">
    <source>
        <dbReference type="Proteomes" id="UP000309038"/>
    </source>
</evidence>
<keyword evidence="2" id="KW-0121">Carboxypeptidase</keyword>
<evidence type="ECO:0000256" key="5">
    <source>
        <dbReference type="ARBA" id="ARBA00023180"/>
    </source>
</evidence>
<comment type="similarity">
    <text evidence="1">Belongs to the peptidase S10 family.</text>
</comment>
<proteinExistence type="inferred from homology"/>
<keyword evidence="3" id="KW-0645">Protease</keyword>
<dbReference type="InterPro" id="IPR033124">
    <property type="entry name" value="Ser_caboxypep_his_AS"/>
</dbReference>
<evidence type="ECO:0000313" key="6">
    <source>
        <dbReference type="EMBL" id="THG92487.1"/>
    </source>
</evidence>
<gene>
    <name evidence="6" type="ORF">EW026_g8428</name>
</gene>
<keyword evidence="4" id="KW-0378">Hydrolase</keyword>
<dbReference type="SUPFAM" id="SSF53474">
    <property type="entry name" value="alpha/beta-Hydrolases"/>
    <property type="match status" value="1"/>
</dbReference>
<organism evidence="6 7">
    <name type="scientific">Hermanssonia centrifuga</name>
    <dbReference type="NCBI Taxonomy" id="98765"/>
    <lineage>
        <taxon>Eukaryota</taxon>
        <taxon>Fungi</taxon>
        <taxon>Dikarya</taxon>
        <taxon>Basidiomycota</taxon>
        <taxon>Agaricomycotina</taxon>
        <taxon>Agaricomycetes</taxon>
        <taxon>Polyporales</taxon>
        <taxon>Meruliaceae</taxon>
        <taxon>Hermanssonia</taxon>
    </lineage>
</organism>
<evidence type="ECO:0000256" key="2">
    <source>
        <dbReference type="ARBA" id="ARBA00022645"/>
    </source>
</evidence>
<evidence type="ECO:0008006" key="8">
    <source>
        <dbReference type="Google" id="ProtNLM"/>
    </source>
</evidence>
<protein>
    <recommendedName>
        <fullName evidence="8">Serine carboxypeptidase</fullName>
    </recommendedName>
</protein>
<dbReference type="EMBL" id="SGPJ01001189">
    <property type="protein sequence ID" value="THG92487.1"/>
    <property type="molecule type" value="Genomic_DNA"/>
</dbReference>
<dbReference type="PROSITE" id="PS00560">
    <property type="entry name" value="CARBOXYPEPT_SER_HIS"/>
    <property type="match status" value="1"/>
</dbReference>
<evidence type="ECO:0000256" key="3">
    <source>
        <dbReference type="ARBA" id="ARBA00022670"/>
    </source>
</evidence>